<feature type="domain" description="DNA2/NAM7 helicase-like C-terminal" evidence="8">
    <location>
        <begin position="1036"/>
        <end position="1271"/>
    </location>
</feature>
<reference evidence="9 10" key="1">
    <citation type="submission" date="2019-01" db="EMBL/GenBank/DDBJ databases">
        <authorList>
            <consortium name="Pathogen Informatics"/>
        </authorList>
    </citation>
    <scope>NUCLEOTIDE SEQUENCE [LARGE SCALE GENOMIC DNA]</scope>
    <source>
        <strain evidence="9 10">NCTC10166</strain>
    </source>
</reference>
<keyword evidence="10" id="KW-1185">Reference proteome</keyword>
<keyword evidence="3" id="KW-0378">Hydrolase</keyword>
<gene>
    <name evidence="9" type="ORF">NCTC10166_00372</name>
</gene>
<evidence type="ECO:0000259" key="7">
    <source>
        <dbReference type="Pfam" id="PF13086"/>
    </source>
</evidence>
<keyword evidence="6" id="KW-0175">Coiled coil</keyword>
<evidence type="ECO:0000259" key="8">
    <source>
        <dbReference type="Pfam" id="PF13087"/>
    </source>
</evidence>
<dbReference type="InterPro" id="IPR041677">
    <property type="entry name" value="DNA2/NAM7_AAA_11"/>
</dbReference>
<dbReference type="GO" id="GO:0016787">
    <property type="term" value="F:hydrolase activity"/>
    <property type="evidence" value="ECO:0007669"/>
    <property type="project" value="UniProtKB-KW"/>
</dbReference>
<organism evidence="9 10">
    <name type="scientific">Mesomycoplasma neurolyticum</name>
    <dbReference type="NCBI Taxonomy" id="2120"/>
    <lineage>
        <taxon>Bacteria</taxon>
        <taxon>Bacillati</taxon>
        <taxon>Mycoplasmatota</taxon>
        <taxon>Mycoplasmoidales</taxon>
        <taxon>Metamycoplasmataceae</taxon>
        <taxon>Mesomycoplasma</taxon>
    </lineage>
</organism>
<dbReference type="GO" id="GO:0043139">
    <property type="term" value="F:5'-3' DNA helicase activity"/>
    <property type="evidence" value="ECO:0007669"/>
    <property type="project" value="TreeGrafter"/>
</dbReference>
<protein>
    <submittedName>
        <fullName evidence="9">Putative DNA helicase</fullName>
    </submittedName>
</protein>
<dbReference type="InterPro" id="IPR050534">
    <property type="entry name" value="Coronavir_polyprotein_1ab"/>
</dbReference>
<dbReference type="EMBL" id="LR214951">
    <property type="protein sequence ID" value="VEU59401.1"/>
    <property type="molecule type" value="Genomic_DNA"/>
</dbReference>
<evidence type="ECO:0000313" key="9">
    <source>
        <dbReference type="EMBL" id="VEU59401.1"/>
    </source>
</evidence>
<evidence type="ECO:0000256" key="4">
    <source>
        <dbReference type="ARBA" id="ARBA00022806"/>
    </source>
</evidence>
<dbReference type="PANTHER" id="PTHR43788:SF8">
    <property type="entry name" value="DNA-BINDING PROTEIN SMUBP-2"/>
    <property type="match status" value="1"/>
</dbReference>
<dbReference type="OrthoDB" id="9757917at2"/>
<dbReference type="PANTHER" id="PTHR43788">
    <property type="entry name" value="DNA2/NAM7 HELICASE FAMILY MEMBER"/>
    <property type="match status" value="1"/>
</dbReference>
<evidence type="ECO:0000256" key="2">
    <source>
        <dbReference type="ARBA" id="ARBA00022741"/>
    </source>
</evidence>
<accession>A0A449A562</accession>
<sequence>MYISKENDLINEQNTAHTKEKELLFKLKPNFWNAKFILKPIEKRAIGLYDLKNNSQFSLINLINKTQIFKNIYLNKNDTLNLLSFLNDFEKLDNFDILNLDFRSIDFKNFLRKYLENYKNDKNANSIHTGWVLVGFSNEKKIENWKTNGAAIFFDLHINSNDENEEIDYFFQISRIEFINVNKSKKPNIIQNVKFDWEDKQVEQHHSLFFIETFNKIKKLINWKDENFSNKLKIKEWEEFIGNVNLHFDKGNQNEISNFVFLVDKNSKNLNLLNLLEQDSKQHDYWIFSYIERTKGEIEKIKNLFLFSAKDFEDKVEVLINSDYKIFTNKKIQEKIENEEIKARNDEISEIEKQFDSLKNELFKINNDFNKQKNNLELKEKEFNFLNSEKEKQEKDKIEISREKREINNKLNNEITMLEKTLNSYEKDDQNKNIDINNQLLELKNTKNEYNSKVQKLEKELKNKLQILKNESIILEKYLDTKKNEVKKLENRIFHLENQQKELENKLKKIQEDISYWQKVKDFINECEFKQIYTGIQINIHIKENTKNEKNNNYKPSIPFNLPQNVIWDKSVLNTLPYLDTDKRGLIAKIRRYEGAFNNVKLGKYRNPYLVDSIFNFQELSSKNNIENSDLIYKIKNKYLLNPLQEESLKKFVLSQDTFYLQGPPGTGKTQTICSIAEYVLSNRENVLITSSTHEAIENFLDRLNEKNQLEPTMVLYKFSSLNTNHKKSQNFNLDNLYDNFVNKVFNFYFLEKDNKIGKVNNIFLNNKIKYEDFKNYFFLNEIKTYDDFKDKKDIYINTLKKTNIIDDKELDDLKKVNSNYFSYVWQSINSKIEKKIILINKQLKNINIETIDELSAIFKNKNNLYFDEYIKKIDTLNNENDNELNDQFVNYIFQNNLINVIGITTTSKTNIEIFAKGKLESRDLYVDYPIHTTIIDEISKSSTPEILSRIILAKKVVFSGDYKQLPPTSDLNENNLKELFFKLEKYDKKEIIENCENEVCENLDFINQQKLKDYRNKVENLYKTSFFKIKVEEMKKHWEIGNKTYQYLAEQHRFNEDIMGLVNLFYNDDEELRMPPDGKKEIYKFEGNKVYNSSIVLVNTSKFSDSYFKLLNSKNIQNLDNKFDVFDQQKTVIFAEINELKNNGAFNEYHAWVIEKTLNKFLKSNSYNYSFKNKIGIICLTRNQTYIVKERIEKNKKLKDLKIKIDTIDNFQGREKEVIIVDFVRSKNKFENNIIDKKDPFKRNISFLSEDERINVANSRAKDFIFLIGNFDYYKEFSEQNNMLNDTLLKKIVDTYIKSENIEDAGDWDE</sequence>
<dbReference type="Proteomes" id="UP000289440">
    <property type="component" value="Chromosome"/>
</dbReference>
<dbReference type="SUPFAM" id="SSF52540">
    <property type="entry name" value="P-loop containing nucleoside triphosphate hydrolases"/>
    <property type="match status" value="1"/>
</dbReference>
<evidence type="ECO:0000256" key="1">
    <source>
        <dbReference type="ARBA" id="ARBA00007913"/>
    </source>
</evidence>
<dbReference type="InterPro" id="IPR027417">
    <property type="entry name" value="P-loop_NTPase"/>
</dbReference>
<comment type="similarity">
    <text evidence="1">Belongs to the DNA2/NAM7 helicase family.</text>
</comment>
<proteinExistence type="inferred from homology"/>
<dbReference type="Gene3D" id="3.40.50.300">
    <property type="entry name" value="P-loop containing nucleotide triphosphate hydrolases"/>
    <property type="match status" value="2"/>
</dbReference>
<evidence type="ECO:0000313" key="10">
    <source>
        <dbReference type="Proteomes" id="UP000289440"/>
    </source>
</evidence>
<evidence type="ECO:0000256" key="3">
    <source>
        <dbReference type="ARBA" id="ARBA00022801"/>
    </source>
</evidence>
<dbReference type="InterPro" id="IPR041679">
    <property type="entry name" value="DNA2/NAM7-like_C"/>
</dbReference>
<dbReference type="KEGG" id="mnu:NCTC10166_00372"/>
<feature type="domain" description="DNA2/NAM7 helicase helicase" evidence="7">
    <location>
        <begin position="641"/>
        <end position="969"/>
    </location>
</feature>
<evidence type="ECO:0000256" key="5">
    <source>
        <dbReference type="ARBA" id="ARBA00022840"/>
    </source>
</evidence>
<dbReference type="Pfam" id="PF13086">
    <property type="entry name" value="AAA_11"/>
    <property type="match status" value="1"/>
</dbReference>
<keyword evidence="4 9" id="KW-0347">Helicase</keyword>
<feature type="coiled-coil region" evidence="6">
    <location>
        <begin position="329"/>
        <end position="520"/>
    </location>
</feature>
<dbReference type="Pfam" id="PF13087">
    <property type="entry name" value="AAA_12"/>
    <property type="match status" value="1"/>
</dbReference>
<dbReference type="RefSeq" id="WP_129719794.1">
    <property type="nucleotide sequence ID" value="NZ_LR214951.1"/>
</dbReference>
<keyword evidence="2" id="KW-0547">Nucleotide-binding</keyword>
<keyword evidence="5" id="KW-0067">ATP-binding</keyword>
<dbReference type="GO" id="GO:0005524">
    <property type="term" value="F:ATP binding"/>
    <property type="evidence" value="ECO:0007669"/>
    <property type="project" value="UniProtKB-KW"/>
</dbReference>
<name>A0A449A562_9BACT</name>
<evidence type="ECO:0000256" key="6">
    <source>
        <dbReference type="SAM" id="Coils"/>
    </source>
</evidence>